<feature type="domain" description="Bacterial Ig-like" evidence="8">
    <location>
        <begin position="1005"/>
        <end position="1062"/>
    </location>
</feature>
<evidence type="ECO:0000259" key="7">
    <source>
        <dbReference type="Pfam" id="PF07523"/>
    </source>
</evidence>
<evidence type="ECO:0000256" key="4">
    <source>
        <dbReference type="ARBA" id="ARBA00022737"/>
    </source>
</evidence>
<name>D9R557_LACSW</name>
<dbReference type="NCBIfam" id="NF033679">
    <property type="entry name" value="DNRLRE_dom"/>
    <property type="match status" value="1"/>
</dbReference>
<feature type="region of interest" description="Disordered" evidence="6">
    <location>
        <begin position="1409"/>
        <end position="1433"/>
    </location>
</feature>
<dbReference type="eggNOG" id="COG3408">
    <property type="taxonomic scope" value="Bacteria"/>
</dbReference>
<dbReference type="InterPro" id="IPR022038">
    <property type="entry name" value="Ig-like_bact"/>
</dbReference>
<dbReference type="OrthoDB" id="3333873at2"/>
<evidence type="ECO:0000313" key="10">
    <source>
        <dbReference type="EMBL" id="ADL05164.1"/>
    </source>
</evidence>
<dbReference type="EMBL" id="CP002109">
    <property type="protein sequence ID" value="ADL05164.1"/>
    <property type="molecule type" value="Genomic_DNA"/>
</dbReference>
<dbReference type="InterPro" id="IPR006626">
    <property type="entry name" value="PbH1"/>
</dbReference>
<protein>
    <submittedName>
        <fullName evidence="10">Cell wall binding repeat-containing protein</fullName>
    </submittedName>
</protein>
<evidence type="ECO:0000313" key="11">
    <source>
        <dbReference type="Proteomes" id="UP000001662"/>
    </source>
</evidence>
<proteinExistence type="predicted"/>
<evidence type="ECO:0000256" key="5">
    <source>
        <dbReference type="PROSITE-ProRule" id="PRU00591"/>
    </source>
</evidence>
<dbReference type="SMART" id="SM00710">
    <property type="entry name" value="PbH1"/>
    <property type="match status" value="5"/>
</dbReference>
<dbReference type="Gene3D" id="2.160.20.10">
    <property type="entry name" value="Single-stranded right-handed beta-helix, Pectin lyase-like"/>
    <property type="match status" value="1"/>
</dbReference>
<dbReference type="Pfam" id="PF01473">
    <property type="entry name" value="Choline_bind_1"/>
    <property type="match status" value="3"/>
</dbReference>
<feature type="repeat" description="Cell wall-binding" evidence="5">
    <location>
        <begin position="1451"/>
        <end position="1470"/>
    </location>
</feature>
<dbReference type="eggNOG" id="COG1409">
    <property type="taxonomic scope" value="Bacteria"/>
</dbReference>
<dbReference type="STRING" id="610130.Closa_2598"/>
<comment type="subcellular location">
    <subcellularLocation>
        <location evidence="1">Secreted</location>
    </subcellularLocation>
</comment>
<dbReference type="eggNOG" id="COG5434">
    <property type="taxonomic scope" value="Bacteria"/>
</dbReference>
<evidence type="ECO:0000259" key="8">
    <source>
        <dbReference type="Pfam" id="PF07532"/>
    </source>
</evidence>
<dbReference type="InterPro" id="IPR011050">
    <property type="entry name" value="Pectin_lyase_fold/virulence"/>
</dbReference>
<dbReference type="GO" id="GO:0005576">
    <property type="term" value="C:extracellular region"/>
    <property type="evidence" value="ECO:0007669"/>
    <property type="project" value="UniProtKB-SubCell"/>
</dbReference>
<feature type="region of interest" description="Disordered" evidence="6">
    <location>
        <begin position="134"/>
        <end position="165"/>
    </location>
</feature>
<keyword evidence="11" id="KW-1185">Reference proteome</keyword>
<organism evidence="10 11">
    <name type="scientific">Lacrimispora saccharolytica (strain ATCC 35040 / DSM 2544 / NRCC 2533 / WM1)</name>
    <name type="common">Clostridium saccharolyticum</name>
    <dbReference type="NCBI Taxonomy" id="610130"/>
    <lineage>
        <taxon>Bacteria</taxon>
        <taxon>Bacillati</taxon>
        <taxon>Bacillota</taxon>
        <taxon>Clostridia</taxon>
        <taxon>Lachnospirales</taxon>
        <taxon>Lachnospiraceae</taxon>
        <taxon>Lacrimispora</taxon>
    </lineage>
</organism>
<evidence type="ECO:0000259" key="9">
    <source>
        <dbReference type="Pfam" id="PF24517"/>
    </source>
</evidence>
<gene>
    <name evidence="10" type="ordered locus">Closa_2598</name>
</gene>
<dbReference type="SUPFAM" id="SSF51126">
    <property type="entry name" value="Pectin lyase-like"/>
    <property type="match status" value="1"/>
</dbReference>
<reference evidence="10" key="1">
    <citation type="submission" date="2010-07" db="EMBL/GenBank/DDBJ databases">
        <title>Complete sequence of Clostridium saccharolyticum WM1.</title>
        <authorList>
            <consortium name="US DOE Joint Genome Institute"/>
            <person name="Lucas S."/>
            <person name="Copeland A."/>
            <person name="Lapidus A."/>
            <person name="Cheng J.-F."/>
            <person name="Bruce D."/>
            <person name="Goodwin L."/>
            <person name="Pitluck S."/>
            <person name="Chertkov O."/>
            <person name="Detter J.C."/>
            <person name="Han C."/>
            <person name="Tapia R."/>
            <person name="Land M."/>
            <person name="Hauser L."/>
            <person name="Chang Y.-J."/>
            <person name="Jeffries C."/>
            <person name="Kyrpides N."/>
            <person name="Ivanova N."/>
            <person name="Mikhailova N."/>
            <person name="Mouttaki H."/>
            <person name="Lin L."/>
            <person name="Zhou J."/>
            <person name="Hemme C.L."/>
            <person name="Woyke T."/>
        </authorList>
    </citation>
    <scope>NUCLEOTIDE SEQUENCE [LARGE SCALE GENOMIC DNA]</scope>
    <source>
        <strain evidence="10">WM1</strain>
    </source>
</reference>
<evidence type="ECO:0000256" key="3">
    <source>
        <dbReference type="ARBA" id="ARBA00022729"/>
    </source>
</evidence>
<keyword evidence="4" id="KW-0677">Repeat</keyword>
<keyword evidence="2" id="KW-0964">Secreted</keyword>
<dbReference type="InterPro" id="IPR012334">
    <property type="entry name" value="Pectin_lyas_fold"/>
</dbReference>
<dbReference type="SUPFAM" id="SSF69360">
    <property type="entry name" value="Cell wall binding repeat"/>
    <property type="match status" value="1"/>
</dbReference>
<evidence type="ECO:0000256" key="6">
    <source>
        <dbReference type="SAM" id="MobiDB-lite"/>
    </source>
</evidence>
<dbReference type="Pfam" id="PF07554">
    <property type="entry name" value="FIVAR"/>
    <property type="match status" value="1"/>
</dbReference>
<dbReference type="Pfam" id="PF07523">
    <property type="entry name" value="Big_3"/>
    <property type="match status" value="1"/>
</dbReference>
<feature type="repeat" description="Cell wall-binding" evidence="5">
    <location>
        <begin position="1491"/>
        <end position="1512"/>
    </location>
</feature>
<dbReference type="InterPro" id="IPR018337">
    <property type="entry name" value="Cell_wall/Cho-bd_repeat"/>
</dbReference>
<dbReference type="Gene3D" id="1.20.1270.90">
    <property type="entry name" value="AF1782-like"/>
    <property type="match status" value="1"/>
</dbReference>
<dbReference type="eggNOG" id="COG5263">
    <property type="taxonomic scope" value="Bacteria"/>
</dbReference>
<feature type="domain" description="Ig-like" evidence="7">
    <location>
        <begin position="1331"/>
        <end position="1390"/>
    </location>
</feature>
<dbReference type="HOGENOM" id="CLU_245166_0_0_9"/>
<dbReference type="RefSeq" id="WP_013273249.1">
    <property type="nucleotide sequence ID" value="NC_014376.1"/>
</dbReference>
<dbReference type="Gene3D" id="2.10.270.10">
    <property type="entry name" value="Cholin Binding"/>
    <property type="match status" value="2"/>
</dbReference>
<evidence type="ECO:0000256" key="2">
    <source>
        <dbReference type="ARBA" id="ARBA00022525"/>
    </source>
</evidence>
<accession>D9R557</accession>
<feature type="compositionally biased region" description="Low complexity" evidence="6">
    <location>
        <begin position="1410"/>
        <end position="1422"/>
    </location>
</feature>
<evidence type="ECO:0000256" key="1">
    <source>
        <dbReference type="ARBA" id="ARBA00004613"/>
    </source>
</evidence>
<dbReference type="InterPro" id="IPR055372">
    <property type="entry name" value="CBM96"/>
</dbReference>
<keyword evidence="3" id="KW-0732">Signal</keyword>
<dbReference type="Gene3D" id="2.60.40.3630">
    <property type="match status" value="1"/>
</dbReference>
<dbReference type="InterPro" id="IPR011081">
    <property type="entry name" value="Big_4"/>
</dbReference>
<dbReference type="Pfam" id="PF24517">
    <property type="entry name" value="CBM96"/>
    <property type="match status" value="1"/>
</dbReference>
<dbReference type="Pfam" id="PF07532">
    <property type="entry name" value="Big_4"/>
    <property type="match status" value="2"/>
</dbReference>
<dbReference type="PaxDb" id="610130-Closa_2598"/>
<dbReference type="KEGG" id="csh:Closa_2598"/>
<dbReference type="PROSITE" id="PS51170">
    <property type="entry name" value="CW"/>
    <property type="match status" value="2"/>
</dbReference>
<dbReference type="Proteomes" id="UP000001662">
    <property type="component" value="Chromosome"/>
</dbReference>
<feature type="domain" description="Carbohydrate-binding module family 96" evidence="9">
    <location>
        <begin position="809"/>
        <end position="997"/>
    </location>
</feature>
<sequence>MRKGSRLFKRKAAGMMAAVMMIGILPVPITGFADVLEMPPDSYENMEENTNENTNENLATRSNASYATASIAQKEQVPQEEGTVYYVDAKNGNDSGDGKTAETAWKTFDRVNSKTFLPGDKILLKGDSIWNQSLRPKGSGREGSPITIDRYGEGSRPLINGNGTSGPSITGAVTIYNEEHWEIYNLEVTNLENTDKMGEAMDSGTSERAGILIYSSNQKKIYKHIVVKNCYVHDVNSSFKGGKTSGGIIVMGHYLDKDGNRVTVDDSGNLTAKAMGRAAFEDVLIEGNYVKNVAIEGIRNKCNTDISGSGWGKNEFLKNYSNVTIRNNYLENVVGDGIVLTETKGGLIEGNMVNSSCGFDRGSVNYAQCWTMFADNVTVQYNEVYGNRYGYDDGEAFDSDMMNVDNIFQYNLSHDCGGGAMLFMASQKNTIFRYNLSINDGTGTYPGESRMQQQTFHYDNTASAGPSVGKIYNNTIVLFGEDKKTSLFGGKSKRTCYVDFKNNIVLAKDGAVVDFAVLDQGSSIHGDSIIENNCFYPDTIANTRAGSVLNKESLQAKGNIFKDPMLMDHKAGKDYSRYQYPMDEQEDLVDSDFTKDRIQKLAEPYQLTETSPCIRAGQRIEGMPTEDIMGNTIAGRVDIGALEYSSEDELAEEVEEVRIVTTPGVVPKLPVTLNIVLAGESYRYPVVWEALTREDCMETGVLELEGVLPGLSNQVVATIIIADAPEHFEPVEVSTFAGIYPSLPETVTAEFTGGLTLDLGVTWNPLPLEQYSHEGEIAVEGTVSGLKTRCIAKVTILGELGDGTSVKETISSKDAYTQQSDGNKAYGSSDPGVIKIKTANNSPSYTRRGLISFDLREDEQMLKTASRVTIKLQMTRPVSESDYKNINNHFYLKVYEVDDNWEESTVTWNSSPNRSNGSLVINDKKIVYANIRDLNNNIVELDVTDCVKNAYGKKGQTKFSFLMTTDYFGEYANGDNGGIDFASKEAAGKMAPTMVLSNVYETQTEAVSVSTPAGKMPVLPETVSVTYSNGDQKNVTVEWNNTDPAACKSEGSFVVYGKADGVKLPIRCTVYVMEAIHKVVSVRDIPAIIQLVGTPWEELGLPGSAAVLLDNGKEAKVPIEYWFPDNAYDPEKVFSYTCIGYLDLNGHETIENPDQKFAAVTVNVIQPEDKNALLVLYTEAADLVSQGGLDRLTGGARNRFLKAFHQAVSVLINTKATETEVHKAYSNLMEAIWNLDSEENLMPELSALRDLVLIGESKNKKDYTKESYEVLQDALSEARSVLKDKTLTKGDQNRVDQAYDDLKEAIDGLEFSGNSGSETRIVTGIKITSLPEKTEYLTGERISHSGLMVAAVYSDGSTKIISGYEISDASTTVPGVKDVVITYRTAVNQAVKVFTDAFQIRVVKEGSQESSSGSFRQGTSSQKAGSDVRGQWQQTGGTSWRFLKADKTYAANEWAKINGKWYRFNSVGMMETGWTVDQGIWYRLSPQGAMETGWVKEESDGYWYYLDESGAMRTGWILIHGIWYYFNPVAQGETGWQKTEDGKWGFQTGESGSRPMGALCTNTTTADGYQVDENGAWVR</sequence>
<feature type="domain" description="Bacterial Ig-like" evidence="8">
    <location>
        <begin position="729"/>
        <end position="785"/>
    </location>
</feature>